<reference evidence="2" key="1">
    <citation type="submission" date="2020-05" db="EMBL/GenBank/DDBJ databases">
        <authorList>
            <person name="Chiriac C."/>
            <person name="Salcher M."/>
            <person name="Ghai R."/>
            <person name="Kavagutti S V."/>
        </authorList>
    </citation>
    <scope>NUCLEOTIDE SEQUENCE</scope>
</reference>
<organism evidence="2">
    <name type="scientific">freshwater metagenome</name>
    <dbReference type="NCBI Taxonomy" id="449393"/>
    <lineage>
        <taxon>unclassified sequences</taxon>
        <taxon>metagenomes</taxon>
        <taxon>ecological metagenomes</taxon>
    </lineage>
</organism>
<dbReference type="PANTHER" id="PTHR10357">
    <property type="entry name" value="ALPHA-AMYLASE FAMILY MEMBER"/>
    <property type="match status" value="1"/>
</dbReference>
<evidence type="ECO:0000313" key="2">
    <source>
        <dbReference type="EMBL" id="CAB4565694.1"/>
    </source>
</evidence>
<evidence type="ECO:0000259" key="1">
    <source>
        <dbReference type="SMART" id="SM00642"/>
    </source>
</evidence>
<name>A0A6J6DR56_9ZZZZ</name>
<dbReference type="SMART" id="SM00642">
    <property type="entry name" value="Aamy"/>
    <property type="match status" value="1"/>
</dbReference>
<dbReference type="GO" id="GO:0009313">
    <property type="term" value="P:oligosaccharide catabolic process"/>
    <property type="evidence" value="ECO:0007669"/>
    <property type="project" value="TreeGrafter"/>
</dbReference>
<dbReference type="SUPFAM" id="SSF51445">
    <property type="entry name" value="(Trans)glycosidases"/>
    <property type="match status" value="1"/>
</dbReference>
<dbReference type="PANTHER" id="PTHR10357:SF179">
    <property type="entry name" value="NEUTRAL AND BASIC AMINO ACID TRANSPORT PROTEIN RBAT"/>
    <property type="match status" value="1"/>
</dbReference>
<gene>
    <name evidence="2" type="ORF">UFOPK1684_00406</name>
</gene>
<feature type="domain" description="Glycosyl hydrolase family 13 catalytic" evidence="1">
    <location>
        <begin position="295"/>
        <end position="673"/>
    </location>
</feature>
<dbReference type="AlphaFoldDB" id="A0A6J6DR56"/>
<accession>A0A6J6DR56</accession>
<dbReference type="GO" id="GO:0004556">
    <property type="term" value="F:alpha-amylase activity"/>
    <property type="evidence" value="ECO:0007669"/>
    <property type="project" value="TreeGrafter"/>
</dbReference>
<dbReference type="EMBL" id="CAEZTM010000012">
    <property type="protein sequence ID" value="CAB4565694.1"/>
    <property type="molecule type" value="Genomic_DNA"/>
</dbReference>
<sequence>MPTRNWSNQKDMTVKNAAGTTVTFASPDSPARVTVDTATGMVTRVEATDGYGIVSQDVTMGVVAVVGGIERRDPTGGLTYDDTVLWSDIQVTGSLAPVHRGVCHEFRQSATLGEMDVTLHYRLFPTSPFVEIAATLSSEEGVLVRNLEVALTVTAAPEAIVNAPGNMLHRNTPLSVVGTKNLGVSPIGGLRGSSGLVCVTDSGVTSSMWPNNPTEIADIIIRQGNTGLDAAISLNFAADINPANEAEVRLLTLDVQRGDFEKIRAEWPEWAARYHLTSPANPPAWIHGAGIYEVQIGTSHFWNDNTYCRYEEIKDLIADLDRVQGLGFSIIQLMPRQPYPSYNVHDYDDITVSYGDEQELSELVARCHHRGMHVILDVLLHGVLDNESIDSAANGVLNGPLADRLDEEVLDTFGADVSDSSNYWIAWSRHILDFAPHWRAGSPKRTPLQQEHPDWFATDSDGNVSGVYTKAFDARNPEWQRYFRESMLELIRRTDADGFRFDAPTYNFFANWAPWARSRAFMSPLGCVPLFIDMRNDLKALKPDALMYTEPSGHLLRRSMDMNYNYDEQWLVAALLGNTPKDSRGVRNARDFMRWMQDRDDFLPVGSQTAHHIDSHDTFWWPQWGKKWRREQFSMAAVRALAAAFLTLDGPYMMFTGGEEGMEDVLSGALGLRKEHAHLWASRAQFDTTSDPSGDLVIAHRSGGTTELVCIVNLSGDEREIPEAYVTGWNAQVATGVDGQQLAGYGIYWVTRG</sequence>
<dbReference type="InterPro" id="IPR006047">
    <property type="entry name" value="GH13_cat_dom"/>
</dbReference>
<dbReference type="InterPro" id="IPR017853">
    <property type="entry name" value="GH"/>
</dbReference>
<proteinExistence type="predicted"/>
<dbReference type="Gene3D" id="3.20.20.80">
    <property type="entry name" value="Glycosidases"/>
    <property type="match status" value="2"/>
</dbReference>
<dbReference type="Pfam" id="PF00128">
    <property type="entry name" value="Alpha-amylase"/>
    <property type="match status" value="1"/>
</dbReference>
<protein>
    <submittedName>
        <fullName evidence="2">Unannotated protein</fullName>
    </submittedName>
</protein>